<dbReference type="Pfam" id="PF25973">
    <property type="entry name" value="BSH_CzcB"/>
    <property type="match status" value="1"/>
</dbReference>
<dbReference type="EMBL" id="LVYD01000058">
    <property type="protein sequence ID" value="OQP60964.1"/>
    <property type="molecule type" value="Genomic_DNA"/>
</dbReference>
<accession>A0A1V9FRI7</accession>
<comment type="similarity">
    <text evidence="1">Belongs to the membrane fusion protein (MFP) (TC 8.A.1) family.</text>
</comment>
<dbReference type="GO" id="GO:0015562">
    <property type="term" value="F:efflux transmembrane transporter activity"/>
    <property type="evidence" value="ECO:0007669"/>
    <property type="project" value="TreeGrafter"/>
</dbReference>
<dbReference type="Pfam" id="PF25989">
    <property type="entry name" value="YknX_C"/>
    <property type="match status" value="1"/>
</dbReference>
<dbReference type="InterPro" id="IPR006143">
    <property type="entry name" value="RND_pump_MFP"/>
</dbReference>
<dbReference type="Pfam" id="PF25954">
    <property type="entry name" value="Beta-barrel_RND_2"/>
    <property type="match status" value="1"/>
</dbReference>
<dbReference type="STRING" id="1703345.A3860_04355"/>
<sequence length="369" mass="40902">MNNKTNDRFMKYFIAALGIASLISCQEDTHSPVAAPANAPDTVPVFVIHDTNVTKNLELPAELLPYEQAALFARVQGYIKDLKVDMGDKIHQGQTLAIIEAPELQTKYAEFQASLQAAKAKYMSSADVFQRLSKAAQAKTPGIIAPVDLERSRNQYLADSASYEASRQLARSYKEVAGYLMLTAPFDGMVTARNADRGTLVGNNQAILTVQQNNKLRLRVAVPELYVASGAVSKTANFRVDAFPNKLFQATLTRKSESIDPQTRTELWEYVYDNSHHDLKTGSYAYVKLGLQRTGNSFILPPPTIVTNQERKFVIKVKEGKATWVDVRQGMSTDKGIEVFGDLSNNDTLVVRGTDERKPGSTAYWKVVQ</sequence>
<evidence type="ECO:0000313" key="5">
    <source>
        <dbReference type="EMBL" id="OQP60964.1"/>
    </source>
</evidence>
<keyword evidence="6" id="KW-1185">Reference proteome</keyword>
<comment type="caution">
    <text evidence="5">The sequence shown here is derived from an EMBL/GenBank/DDBJ whole genome shotgun (WGS) entry which is preliminary data.</text>
</comment>
<dbReference type="InterPro" id="IPR058647">
    <property type="entry name" value="BSH_CzcB-like"/>
</dbReference>
<feature type="domain" description="CusB-like beta-barrel" evidence="2">
    <location>
        <begin position="218"/>
        <end position="290"/>
    </location>
</feature>
<reference evidence="5 6" key="1">
    <citation type="submission" date="2016-03" db="EMBL/GenBank/DDBJ databases">
        <title>Niastella vici sp. nov., isolated from farmland soil.</title>
        <authorList>
            <person name="Chen L."/>
            <person name="Wang D."/>
            <person name="Yang S."/>
            <person name="Wang G."/>
        </authorList>
    </citation>
    <scope>NUCLEOTIDE SEQUENCE [LARGE SCALE GENOMIC DNA]</scope>
    <source>
        <strain evidence="5 6">DJ57</strain>
    </source>
</reference>
<dbReference type="Gene3D" id="1.10.287.470">
    <property type="entry name" value="Helix hairpin bin"/>
    <property type="match status" value="1"/>
</dbReference>
<protein>
    <submittedName>
        <fullName evidence="5">Uncharacterized protein</fullName>
    </submittedName>
</protein>
<dbReference type="InterPro" id="IPR058637">
    <property type="entry name" value="YknX-like_C"/>
</dbReference>
<evidence type="ECO:0000313" key="6">
    <source>
        <dbReference type="Proteomes" id="UP000192796"/>
    </source>
</evidence>
<dbReference type="Gene3D" id="2.40.30.170">
    <property type="match status" value="1"/>
</dbReference>
<dbReference type="Gene3D" id="2.40.50.100">
    <property type="match status" value="1"/>
</dbReference>
<dbReference type="GO" id="GO:1990281">
    <property type="term" value="C:efflux pump complex"/>
    <property type="evidence" value="ECO:0007669"/>
    <property type="project" value="TreeGrafter"/>
</dbReference>
<dbReference type="PANTHER" id="PTHR30469:SF37">
    <property type="entry name" value="RAGD PROTEIN"/>
    <property type="match status" value="1"/>
</dbReference>
<evidence type="ECO:0000259" key="3">
    <source>
        <dbReference type="Pfam" id="PF25973"/>
    </source>
</evidence>
<dbReference type="PANTHER" id="PTHR30469">
    <property type="entry name" value="MULTIDRUG RESISTANCE PROTEIN MDTA"/>
    <property type="match status" value="1"/>
</dbReference>
<dbReference type="PROSITE" id="PS51257">
    <property type="entry name" value="PROKAR_LIPOPROTEIN"/>
    <property type="match status" value="1"/>
</dbReference>
<evidence type="ECO:0000259" key="4">
    <source>
        <dbReference type="Pfam" id="PF25989"/>
    </source>
</evidence>
<evidence type="ECO:0000256" key="1">
    <source>
        <dbReference type="ARBA" id="ARBA00009477"/>
    </source>
</evidence>
<organism evidence="5 6">
    <name type="scientific">Niastella vici</name>
    <dbReference type="NCBI Taxonomy" id="1703345"/>
    <lineage>
        <taxon>Bacteria</taxon>
        <taxon>Pseudomonadati</taxon>
        <taxon>Bacteroidota</taxon>
        <taxon>Chitinophagia</taxon>
        <taxon>Chitinophagales</taxon>
        <taxon>Chitinophagaceae</taxon>
        <taxon>Niastella</taxon>
    </lineage>
</organism>
<dbReference type="NCBIfam" id="TIGR01730">
    <property type="entry name" value="RND_mfp"/>
    <property type="match status" value="1"/>
</dbReference>
<dbReference type="Proteomes" id="UP000192796">
    <property type="component" value="Unassembled WGS sequence"/>
</dbReference>
<proteinExistence type="inferred from homology"/>
<dbReference type="InterPro" id="IPR058792">
    <property type="entry name" value="Beta-barrel_RND_2"/>
</dbReference>
<evidence type="ECO:0000259" key="2">
    <source>
        <dbReference type="Pfam" id="PF25954"/>
    </source>
</evidence>
<feature type="domain" description="CzcB-like barrel-sandwich hybrid" evidence="3">
    <location>
        <begin position="69"/>
        <end position="210"/>
    </location>
</feature>
<dbReference type="AlphaFoldDB" id="A0A1V9FRI7"/>
<gene>
    <name evidence="5" type="ORF">A3860_04355</name>
</gene>
<name>A0A1V9FRI7_9BACT</name>
<feature type="domain" description="YknX-like C-terminal permuted SH3-like" evidence="4">
    <location>
        <begin position="300"/>
        <end position="360"/>
    </location>
</feature>
<dbReference type="SUPFAM" id="SSF111369">
    <property type="entry name" value="HlyD-like secretion proteins"/>
    <property type="match status" value="1"/>
</dbReference>
<dbReference type="Gene3D" id="2.40.420.20">
    <property type="match status" value="1"/>
</dbReference>